<keyword evidence="3 5" id="KW-1133">Transmembrane helix</keyword>
<evidence type="ECO:0000256" key="2">
    <source>
        <dbReference type="ARBA" id="ARBA00022692"/>
    </source>
</evidence>
<dbReference type="RefSeq" id="WP_160952831.1">
    <property type="nucleotide sequence ID" value="NZ_WWEQ01000015.1"/>
</dbReference>
<proteinExistence type="predicted"/>
<evidence type="ECO:0000313" key="7">
    <source>
        <dbReference type="EMBL" id="MYM19399.1"/>
    </source>
</evidence>
<evidence type="ECO:0000256" key="4">
    <source>
        <dbReference type="ARBA" id="ARBA00023136"/>
    </source>
</evidence>
<sequence>MFSLPFLELSRFKRSTLTRLAIIVVLIIPTIYGGTYLASNWDPTGNLDKLDAAIVNLDRGAEQPSATGGKSEGHVNAGDELVENMTGEDGAGFTWKSTSASEAQQGLDSGKYAAILTVPSDFSAHLVSTGGDDPEQAQLNMQTNDANNYIVGKAASQILNVIRENLNKTTTGKYVNQVYIGFNNIFDNISKAADSAGELHDGAAQLHTGSVKLADGADQLADGTGELVDGTGQAVTGSRQLHSGLVKLDAGAGDLADATGQARSGSKTLASGASQVADGTAQLQDKADDATRKAKDFHKRADDLVDATAPRIDRAAKDFDDARNTVRDDIGDDVDKLAQKYPDDPDIQRLVKRADAVGDDLDAAHQRAVDAFEDGKQLRKDAQSSADRLIKQVDQADRQIGKLNDGAQQVATGAGTLHTGLVKLDKGANTLHDSTGQAASGAKQLADGAVKLNAGAVKLDSGANTLADSSHQLADGAKKIDDGSGQLADGLHDGAEQIPTYSKSDRETRSDVVALPVTGENEPQNAVNYYGEGLAPFFISLALWIGGMITYMVIKAIPFRALASTASSWRVAWSGYVPALIFAVGQVLILWATLAFILDFTVSSWLWTLLFSIIVAASFHTIHQMCVVLFGAVGRLLALVLLMVQLGAAGGTYPVQTAPAFFQAISPYLPMTWAVSGLRALIAGGEPIHAVRAALVLILFGLCGLLVSTIACSAKRVVRIKDLHPSLEL</sequence>
<dbReference type="GO" id="GO:0016020">
    <property type="term" value="C:membrane"/>
    <property type="evidence" value="ECO:0007669"/>
    <property type="project" value="UniProtKB-SubCell"/>
</dbReference>
<name>A0A6N9H628_9MICO</name>
<evidence type="ECO:0000256" key="3">
    <source>
        <dbReference type="ARBA" id="ARBA00022989"/>
    </source>
</evidence>
<evidence type="ECO:0000256" key="1">
    <source>
        <dbReference type="ARBA" id="ARBA00004141"/>
    </source>
</evidence>
<feature type="transmembrane region" description="Helical" evidence="5">
    <location>
        <begin position="604"/>
        <end position="622"/>
    </location>
</feature>
<dbReference type="AlphaFoldDB" id="A0A6N9H628"/>
<dbReference type="NCBIfam" id="TIGR03062">
    <property type="entry name" value="pip_yhgE_Cterm"/>
    <property type="match status" value="1"/>
</dbReference>
<gene>
    <name evidence="7" type="ORF">GSY69_05300</name>
</gene>
<feature type="domain" description="ABC-2 type transporter transmembrane" evidence="6">
    <location>
        <begin position="510"/>
        <end position="708"/>
    </location>
</feature>
<accession>A0A6N9H628</accession>
<evidence type="ECO:0000256" key="5">
    <source>
        <dbReference type="SAM" id="Phobius"/>
    </source>
</evidence>
<dbReference type="SUPFAM" id="SSF58104">
    <property type="entry name" value="Methyl-accepting chemotaxis protein (MCP) signaling domain"/>
    <property type="match status" value="1"/>
</dbReference>
<dbReference type="InterPro" id="IPR051328">
    <property type="entry name" value="T7SS_ABC-Transporter"/>
</dbReference>
<feature type="transmembrane region" description="Helical" evidence="5">
    <location>
        <begin position="627"/>
        <end position="648"/>
    </location>
</feature>
<protein>
    <submittedName>
        <fullName evidence="7">ABC transporter permease</fullName>
    </submittedName>
</protein>
<dbReference type="EMBL" id="WWEQ01000015">
    <property type="protein sequence ID" value="MYM19399.1"/>
    <property type="molecule type" value="Genomic_DNA"/>
</dbReference>
<comment type="caution">
    <text evidence="7">The sequence shown here is derived from an EMBL/GenBank/DDBJ whole genome shotgun (WGS) entry which is preliminary data.</text>
</comment>
<feature type="transmembrane region" description="Helical" evidence="5">
    <location>
        <begin position="534"/>
        <end position="554"/>
    </location>
</feature>
<feature type="transmembrane region" description="Helical" evidence="5">
    <location>
        <begin position="693"/>
        <end position="711"/>
    </location>
</feature>
<dbReference type="PANTHER" id="PTHR43077:SF5">
    <property type="entry name" value="PHAGE INFECTION PROTEIN"/>
    <property type="match status" value="1"/>
</dbReference>
<dbReference type="Gene3D" id="1.10.287.950">
    <property type="entry name" value="Methyl-accepting chemotaxis protein"/>
    <property type="match status" value="1"/>
</dbReference>
<keyword evidence="8" id="KW-1185">Reference proteome</keyword>
<dbReference type="NCBIfam" id="TIGR03057">
    <property type="entry name" value="xxxLxxG_by_4"/>
    <property type="match status" value="6"/>
</dbReference>
<dbReference type="InterPro" id="IPR013525">
    <property type="entry name" value="ABC2_TM"/>
</dbReference>
<dbReference type="GO" id="GO:0140359">
    <property type="term" value="F:ABC-type transporter activity"/>
    <property type="evidence" value="ECO:0007669"/>
    <property type="project" value="InterPro"/>
</dbReference>
<evidence type="ECO:0000259" key="6">
    <source>
        <dbReference type="Pfam" id="PF12698"/>
    </source>
</evidence>
<dbReference type="PANTHER" id="PTHR43077">
    <property type="entry name" value="TRANSPORT PERMEASE YVFS-RELATED"/>
    <property type="match status" value="1"/>
</dbReference>
<keyword evidence="2 5" id="KW-0812">Transmembrane</keyword>
<keyword evidence="4 5" id="KW-0472">Membrane</keyword>
<dbReference type="Proteomes" id="UP000469215">
    <property type="component" value="Unassembled WGS sequence"/>
</dbReference>
<organism evidence="7 8">
    <name type="scientific">Brevibacterium rongguiense</name>
    <dbReference type="NCBI Taxonomy" id="2695267"/>
    <lineage>
        <taxon>Bacteria</taxon>
        <taxon>Bacillati</taxon>
        <taxon>Actinomycetota</taxon>
        <taxon>Actinomycetes</taxon>
        <taxon>Micrococcales</taxon>
        <taxon>Brevibacteriaceae</taxon>
        <taxon>Brevibacterium</taxon>
    </lineage>
</organism>
<dbReference type="Gene3D" id="3.40.1710.10">
    <property type="entry name" value="abc type-2 transporter like domain"/>
    <property type="match status" value="1"/>
</dbReference>
<dbReference type="InterPro" id="IPR023908">
    <property type="entry name" value="xxxLxxG_rpt"/>
</dbReference>
<comment type="subcellular location">
    <subcellularLocation>
        <location evidence="1">Membrane</location>
        <topology evidence="1">Multi-pass membrane protein</topology>
    </subcellularLocation>
</comment>
<dbReference type="InterPro" id="IPR017501">
    <property type="entry name" value="Phage_infect_YhgE_C"/>
</dbReference>
<feature type="transmembrane region" description="Helical" evidence="5">
    <location>
        <begin position="575"/>
        <end position="598"/>
    </location>
</feature>
<dbReference type="InterPro" id="IPR017500">
    <property type="entry name" value="Phage_infect_YhgE_N"/>
</dbReference>
<reference evidence="7 8" key="1">
    <citation type="submission" date="2020-01" db="EMBL/GenBank/DDBJ databases">
        <authorList>
            <person name="Deng T."/>
        </authorList>
    </citation>
    <scope>NUCLEOTIDE SEQUENCE [LARGE SCALE GENOMIC DNA]</scope>
    <source>
        <strain evidence="7 8">5221</strain>
    </source>
</reference>
<evidence type="ECO:0000313" key="8">
    <source>
        <dbReference type="Proteomes" id="UP000469215"/>
    </source>
</evidence>
<dbReference type="NCBIfam" id="TIGR03061">
    <property type="entry name" value="pip_yhgE_Nterm"/>
    <property type="match status" value="1"/>
</dbReference>
<feature type="transmembrane region" description="Helical" evidence="5">
    <location>
        <begin position="20"/>
        <end position="39"/>
    </location>
</feature>
<dbReference type="Pfam" id="PF12698">
    <property type="entry name" value="ABC2_membrane_3"/>
    <property type="match status" value="1"/>
</dbReference>